<dbReference type="Proteomes" id="UP000006906">
    <property type="component" value="Chromosome 1"/>
</dbReference>
<organism evidence="9 10">
    <name type="scientific">Chlamydomonas reinhardtii</name>
    <name type="common">Chlamydomonas smithii</name>
    <dbReference type="NCBI Taxonomy" id="3055"/>
    <lineage>
        <taxon>Eukaryota</taxon>
        <taxon>Viridiplantae</taxon>
        <taxon>Chlorophyta</taxon>
        <taxon>core chlorophytes</taxon>
        <taxon>Chlorophyceae</taxon>
        <taxon>CS clade</taxon>
        <taxon>Chlamydomonadales</taxon>
        <taxon>Chlamydomonadaceae</taxon>
        <taxon>Chlamydomonas</taxon>
    </lineage>
</organism>
<feature type="region of interest" description="Disordered" evidence="7">
    <location>
        <begin position="328"/>
        <end position="455"/>
    </location>
</feature>
<reference evidence="9 10" key="1">
    <citation type="journal article" date="2007" name="Science">
        <title>The Chlamydomonas genome reveals the evolution of key animal and plant functions.</title>
        <authorList>
            <person name="Merchant S.S."/>
            <person name="Prochnik S.E."/>
            <person name="Vallon O."/>
            <person name="Harris E.H."/>
            <person name="Karpowicz S.J."/>
            <person name="Witman G.B."/>
            <person name="Terry A."/>
            <person name="Salamov A."/>
            <person name="Fritz-Laylin L.K."/>
            <person name="Marechal-Drouard L."/>
            <person name="Marshall W.F."/>
            <person name="Qu L.H."/>
            <person name="Nelson D.R."/>
            <person name="Sanderfoot A.A."/>
            <person name="Spalding M.H."/>
            <person name="Kapitonov V.V."/>
            <person name="Ren Q."/>
            <person name="Ferris P."/>
            <person name="Lindquist E."/>
            <person name="Shapiro H."/>
            <person name="Lucas S.M."/>
            <person name="Grimwood J."/>
            <person name="Schmutz J."/>
            <person name="Cardol P."/>
            <person name="Cerutti H."/>
            <person name="Chanfreau G."/>
            <person name="Chen C.L."/>
            <person name="Cognat V."/>
            <person name="Croft M.T."/>
            <person name="Dent R."/>
            <person name="Dutcher S."/>
            <person name="Fernandez E."/>
            <person name="Fukuzawa H."/>
            <person name="Gonzalez-Ballester D."/>
            <person name="Gonzalez-Halphen D."/>
            <person name="Hallmann A."/>
            <person name="Hanikenne M."/>
            <person name="Hippler M."/>
            <person name="Inwood W."/>
            <person name="Jabbari K."/>
            <person name="Kalanon M."/>
            <person name="Kuras R."/>
            <person name="Lefebvre P.A."/>
            <person name="Lemaire S.D."/>
            <person name="Lobanov A.V."/>
            <person name="Lohr M."/>
            <person name="Manuell A."/>
            <person name="Meier I."/>
            <person name="Mets L."/>
            <person name="Mittag M."/>
            <person name="Mittelmeier T."/>
            <person name="Moroney J.V."/>
            <person name="Moseley J."/>
            <person name="Napoli C."/>
            <person name="Nedelcu A.M."/>
            <person name="Niyogi K."/>
            <person name="Novoselov S.V."/>
            <person name="Paulsen I.T."/>
            <person name="Pazour G."/>
            <person name="Purton S."/>
            <person name="Ral J.P."/>
            <person name="Riano-Pachon D.M."/>
            <person name="Riekhof W."/>
            <person name="Rymarquis L."/>
            <person name="Schroda M."/>
            <person name="Stern D."/>
            <person name="Umen J."/>
            <person name="Willows R."/>
            <person name="Wilson N."/>
            <person name="Zimmer S.L."/>
            <person name="Allmer J."/>
            <person name="Balk J."/>
            <person name="Bisova K."/>
            <person name="Chen C.J."/>
            <person name="Elias M."/>
            <person name="Gendler K."/>
            <person name="Hauser C."/>
            <person name="Lamb M.R."/>
            <person name="Ledford H."/>
            <person name="Long J.C."/>
            <person name="Minagawa J."/>
            <person name="Page M.D."/>
            <person name="Pan J."/>
            <person name="Pootakham W."/>
            <person name="Roje S."/>
            <person name="Rose A."/>
            <person name="Stahlberg E."/>
            <person name="Terauchi A.M."/>
            <person name="Yang P."/>
            <person name="Ball S."/>
            <person name="Bowler C."/>
            <person name="Dieckmann C.L."/>
            <person name="Gladyshev V.N."/>
            <person name="Green P."/>
            <person name="Jorgensen R."/>
            <person name="Mayfield S."/>
            <person name="Mueller-Roeber B."/>
            <person name="Rajamani S."/>
            <person name="Sayre R.T."/>
            <person name="Brokstein P."/>
            <person name="Dubchak I."/>
            <person name="Goodstein D."/>
            <person name="Hornick L."/>
            <person name="Huang Y.W."/>
            <person name="Jhaveri J."/>
            <person name="Luo Y."/>
            <person name="Martinez D."/>
            <person name="Ngau W.C."/>
            <person name="Otillar B."/>
            <person name="Poliakov A."/>
            <person name="Porter A."/>
            <person name="Szajkowski L."/>
            <person name="Werner G."/>
            <person name="Zhou K."/>
            <person name="Grigoriev I.V."/>
            <person name="Rokhsar D.S."/>
            <person name="Grossman A.R."/>
        </authorList>
    </citation>
    <scope>NUCLEOTIDE SEQUENCE [LARGE SCALE GENOMIC DNA]</scope>
    <source>
        <strain evidence="10">CC-503</strain>
    </source>
</reference>
<sequence>MPATTKEQPGWYTPKRLLALFCVQLLLTWLDLGIFASNYVTGDDDSGQPQGVKAEFGLSGFQLGLLPALYAVGLVVAGFGFAAAARRANALRLMGLGMAVWAAGAALTGAARSYGALVVARTLVGCGEAPLLTLTFTFVDDVAPPAAKTLWFGVLGVFPTLGVAAGFVAAEPLVAGLGGWRGPFYLEAGLAVPLVLFCLLMPPVHLELEEGEEGEEGKEGEGGIGGAAAAEAVTPGRAASRVGSAGAGAGGGGGGGGGGREGSGGDGGGGGGGGGGSYRPLDGGPPAASLASASAAAAGAVSPSDCDPHHGALLRHRLSALDVTHGTAAAGAAGSGGGGGGGGRGMGDGDMRTPLTAGLELSSSDAARAPASGPHPAASSPGHSRRRSARTPPPQPPLHPSPARSAAAGGGTAGSPSTALSPHAPLALGAYVPPHPHPHPGAHPHSAANPGADPGAAAAAAAAAGIDVADNGVAYEPDAGRPGVSGRSGGQAGARGAGGGERRGLAAAGAWLRGSCADCGALLAHPAACLNNLGYAPVQWVLGMLTFCLSGSGPELVLGAITVVSGVVGTLAGGWALDRAGSSLRNGFALQAATTAAALLLLEVAFLAVYSYPLFCVLLALGLLCLFMSQAPSYALSMWCVPLHLRPLSQAAIILLQHLLGDVPSPPVAGGLHDATGSWRTALAAATSYLGAAVALFGAGAALAAAGRAADFRRELAVEGEGGSGRGEGREREGGRAGGQAGEWVVLEMPQGQQSPRARSARRGYGDSDA</sequence>
<feature type="transmembrane region" description="Helical" evidence="8">
    <location>
        <begin position="90"/>
        <end position="111"/>
    </location>
</feature>
<evidence type="ECO:0000256" key="2">
    <source>
        <dbReference type="ARBA" id="ARBA00022448"/>
    </source>
</evidence>
<comment type="similarity">
    <text evidence="6">Belongs to the major facilitator superfamily. Spinster (TC 2.A.1.49) family.</text>
</comment>
<feature type="transmembrane region" description="Helical" evidence="8">
    <location>
        <begin position="150"/>
        <end position="170"/>
    </location>
</feature>
<evidence type="ECO:0000256" key="1">
    <source>
        <dbReference type="ARBA" id="ARBA00004141"/>
    </source>
</evidence>
<dbReference type="KEGG" id="cre:CHLRE_01g000950v5"/>
<evidence type="ECO:0000256" key="8">
    <source>
        <dbReference type="SAM" id="Phobius"/>
    </source>
</evidence>
<keyword evidence="2" id="KW-0813">Transport</keyword>
<feature type="compositionally biased region" description="Gly residues" evidence="7">
    <location>
        <begin position="486"/>
        <end position="499"/>
    </location>
</feature>
<dbReference type="AlphaFoldDB" id="A0A2K3E4U4"/>
<evidence type="ECO:0008006" key="11">
    <source>
        <dbReference type="Google" id="ProtNLM"/>
    </source>
</evidence>
<feature type="compositionally biased region" description="Acidic residues" evidence="7">
    <location>
        <begin position="209"/>
        <end position="218"/>
    </location>
</feature>
<feature type="region of interest" description="Disordered" evidence="7">
    <location>
        <begin position="209"/>
        <end position="290"/>
    </location>
</feature>
<dbReference type="SUPFAM" id="SSF103473">
    <property type="entry name" value="MFS general substrate transporter"/>
    <property type="match status" value="1"/>
</dbReference>
<keyword evidence="4 8" id="KW-1133">Transmembrane helix</keyword>
<feature type="compositionally biased region" description="Low complexity" evidence="7">
    <location>
        <begin position="443"/>
        <end position="455"/>
    </location>
</feature>
<feature type="transmembrane region" description="Helical" evidence="8">
    <location>
        <begin position="60"/>
        <end position="83"/>
    </location>
</feature>
<name>A0A2K3E4U4_CHLRE</name>
<dbReference type="Pfam" id="PF07690">
    <property type="entry name" value="MFS_1"/>
    <property type="match status" value="1"/>
</dbReference>
<dbReference type="GO" id="GO:0016020">
    <property type="term" value="C:membrane"/>
    <property type="evidence" value="ECO:0000318"/>
    <property type="project" value="GO_Central"/>
</dbReference>
<dbReference type="EMBL" id="CM008962">
    <property type="protein sequence ID" value="PNW87757.1"/>
    <property type="molecule type" value="Genomic_DNA"/>
</dbReference>
<proteinExistence type="inferred from homology"/>
<evidence type="ECO:0000256" key="3">
    <source>
        <dbReference type="ARBA" id="ARBA00022692"/>
    </source>
</evidence>
<dbReference type="GO" id="GO:0022857">
    <property type="term" value="F:transmembrane transporter activity"/>
    <property type="evidence" value="ECO:0000318"/>
    <property type="project" value="GO_Central"/>
</dbReference>
<feature type="transmembrane region" description="Helical" evidence="8">
    <location>
        <begin position="681"/>
        <end position="706"/>
    </location>
</feature>
<keyword evidence="5 8" id="KW-0472">Membrane</keyword>
<dbReference type="InParanoid" id="A0A2K3E4U4"/>
<gene>
    <name evidence="9" type="ORF">CHLRE_01g000950v5</name>
</gene>
<feature type="region of interest" description="Disordered" evidence="7">
    <location>
        <begin position="477"/>
        <end position="500"/>
    </location>
</feature>
<dbReference type="OrthoDB" id="548622at2759"/>
<feature type="compositionally biased region" description="Gly residues" evidence="7">
    <location>
        <begin position="245"/>
        <end position="277"/>
    </location>
</feature>
<dbReference type="InterPro" id="IPR011701">
    <property type="entry name" value="MFS"/>
</dbReference>
<feature type="compositionally biased region" description="Low complexity" evidence="7">
    <location>
        <begin position="227"/>
        <end position="244"/>
    </location>
</feature>
<feature type="transmembrane region" description="Helical" evidence="8">
    <location>
        <begin position="588"/>
        <end position="606"/>
    </location>
</feature>
<dbReference type="Gene3D" id="1.20.1250.20">
    <property type="entry name" value="MFS general substrate transporter like domains"/>
    <property type="match status" value="1"/>
</dbReference>
<feature type="compositionally biased region" description="Low complexity" evidence="7">
    <location>
        <begin position="366"/>
        <end position="382"/>
    </location>
</feature>
<dbReference type="OMA" id="SYALSMW"/>
<dbReference type="PANTHER" id="PTHR23505:SF52">
    <property type="entry name" value="MAJOR FACILITATOR SUPERFAMILY PROTEIN"/>
    <property type="match status" value="1"/>
</dbReference>
<comment type="subcellular location">
    <subcellularLocation>
        <location evidence="1">Membrane</location>
        <topology evidence="1">Multi-pass membrane protein</topology>
    </subcellularLocation>
</comment>
<feature type="transmembrane region" description="Helical" evidence="8">
    <location>
        <begin position="556"/>
        <end position="576"/>
    </location>
</feature>
<evidence type="ECO:0000256" key="6">
    <source>
        <dbReference type="ARBA" id="ARBA00024338"/>
    </source>
</evidence>
<evidence type="ECO:0000256" key="7">
    <source>
        <dbReference type="SAM" id="MobiDB-lite"/>
    </source>
</evidence>
<dbReference type="Gramene" id="PNW87757">
    <property type="protein sequence ID" value="PNW87757"/>
    <property type="gene ID" value="CHLRE_01g000950v5"/>
</dbReference>
<dbReference type="InterPro" id="IPR036259">
    <property type="entry name" value="MFS_trans_sf"/>
</dbReference>
<keyword evidence="3 8" id="KW-0812">Transmembrane</keyword>
<feature type="transmembrane region" description="Helical" evidence="8">
    <location>
        <begin position="612"/>
        <end position="631"/>
    </location>
</feature>
<evidence type="ECO:0000256" key="5">
    <source>
        <dbReference type="ARBA" id="ARBA00023136"/>
    </source>
</evidence>
<dbReference type="InterPro" id="IPR044770">
    <property type="entry name" value="MFS_spinster-like"/>
</dbReference>
<evidence type="ECO:0000256" key="4">
    <source>
        <dbReference type="ARBA" id="ARBA00022989"/>
    </source>
</evidence>
<dbReference type="PANTHER" id="PTHR23505">
    <property type="entry name" value="SPINSTER"/>
    <property type="match status" value="1"/>
</dbReference>
<accession>A0A2K3E4U4</accession>
<protein>
    <recommendedName>
        <fullName evidence="11">Major facilitator superfamily (MFS) profile domain-containing protein</fullName>
    </recommendedName>
</protein>
<feature type="compositionally biased region" description="Pro residues" evidence="7">
    <location>
        <begin position="391"/>
        <end position="400"/>
    </location>
</feature>
<dbReference type="GeneID" id="5725884"/>
<dbReference type="PaxDb" id="3055-EDO98175"/>
<feature type="compositionally biased region" description="Gly residues" evidence="7">
    <location>
        <begin position="333"/>
        <end position="348"/>
    </location>
</feature>
<dbReference type="RefSeq" id="XP_042927999.1">
    <property type="nucleotide sequence ID" value="XM_043058085.1"/>
</dbReference>
<feature type="transmembrane region" description="Helical" evidence="8">
    <location>
        <begin position="182"/>
        <end position="202"/>
    </location>
</feature>
<keyword evidence="10" id="KW-1185">Reference proteome</keyword>
<feature type="region of interest" description="Disordered" evidence="7">
    <location>
        <begin position="718"/>
        <end position="770"/>
    </location>
</feature>
<evidence type="ECO:0000313" key="9">
    <source>
        <dbReference type="EMBL" id="PNW87757.1"/>
    </source>
</evidence>
<evidence type="ECO:0000313" key="10">
    <source>
        <dbReference type="Proteomes" id="UP000006906"/>
    </source>
</evidence>
<dbReference type="STRING" id="3055.A0A2K3E4U4"/>